<evidence type="ECO:0000256" key="1">
    <source>
        <dbReference type="SAM" id="Coils"/>
    </source>
</evidence>
<gene>
    <name evidence="2" type="ORF">PS683_04544</name>
</gene>
<keyword evidence="1" id="KW-0175">Coiled coil</keyword>
<dbReference type="SUPFAM" id="SSF159501">
    <property type="entry name" value="EreA/ChaN-like"/>
    <property type="match status" value="2"/>
</dbReference>
<dbReference type="EMBL" id="LR700649">
    <property type="protein sequence ID" value="VVM16215.1"/>
    <property type="molecule type" value="Genomic_DNA"/>
</dbReference>
<reference evidence="2" key="1">
    <citation type="submission" date="2019-09" db="EMBL/GenBank/DDBJ databases">
        <authorList>
            <person name="Chandra G."/>
            <person name="Truman W A."/>
        </authorList>
    </citation>
    <scope>NUCLEOTIDE SEQUENCE</scope>
    <source>
        <strain evidence="2">PS683</strain>
    </source>
</reference>
<evidence type="ECO:0000313" key="2">
    <source>
        <dbReference type="EMBL" id="VVM16215.1"/>
    </source>
</evidence>
<sequence length="1897" mass="209666">MSTVIPPAPAPSFSEIKGYLNLIGHHLFEQPAPLLPQQSASAEQLYLQGLNDKLRAHNQVLAARLRELYQALEQADLQHADGKALLARLRSGLNAQVQALLERSVIDGKGLRSFSSHDAGIRAFENEARRDLADRLLHPEMARLVTNVSLGPAFRPGVYALTFAYQYQPVAFAGAFVLTVRNSPVVTSLTGDDAVGNVLLFHPLRGIEVFDSLAGLDRYLRGSMDSAAARAEYLALLPRRYQSLGPAGIWPLTLTPITGEPLFEHVFDALKAKREQDIEWALDLVDNPGRSAREVVADLDLAIQSTLPDLGPRLALHAQRLLDRCLRYSAPDWYRSADAQRRGTLAELLRRYDQARAHVINLMGPAATPPALARYQLIEQLAEDLDIHDLDPDRLQVSTRRTVAGVGDYEQSPSLSLLALRGLHAGDETPGSAFLTKTTLTYDRAPLSSDYQDLTPTYLATLLGRLQPRLDFAAVQRDSHTSPVVKQAIESMLEHRLCALAYTALLQNHLGEGDYALIQALRQGTGQYLSAATVSYHEAQLNGFWLLRQTDADGGTQRLLLCTPQAPVAQQFLAFDNEASCKAHLLGWCMNPAMKDYVISTLALRFRPAMHKILAGLSFMPHAQEHHKVSFTFAPDYAASLKAMAQHLLATRDDDRNFATPLWYRSASLAQRQALTTLAQDTEGALRAYNAHPQSPSQFPSFATFVHGQAKARLNALLGQQDVDPDTVWAHYPQAFPGLTTPPSMTYTQLYRDGYQDNVGFLDPKFETSATFTGPVGVDLSRLTPEAVARSVRGVWVGQRYADEVRGKLQSPGSPGYGFRRDATLAISQLQMRNAALESRLQGHIAQADFEWLDTCLQNLGNASAQVRESYQVHRLFVDGDWVIDTFLFKRGHDPVLLYTPNAPDGVAFREARLFNYMLKHVDGMVGYFAERVGMQSKVRVRAFLENARQQLPQTLDRTHPSPGRHDPIRRETVLLNLRQALYDAKLQRKIDDVEATTVNRTQMIMDVVWAVIEPLVAIATAPYPVLSLSLGMLLAFKDGMLALHAYNQGQMGEAFGHYLGYLLNSAGAVFTDLRPALSMPWGKPMRPLLHTASQEQALSLVRQLHTPATAIDDLQAVLFQGQALWTTKQPDALGRFLLLRHDPLTGRWQSTGRLAIRDTQGRWVRSGVTGGAPKYEKLPVVAAPLQRYEAPPALLKDLEYVVSPNAVATSVAGIADNFGADSGRSVIAKNLSHLREPYAEAVANLALDAKAHFDALAPLVPRADVLSFDSNTLAPVVLQRLLSESKGLIVGASVDSIASKQLLIQQMRTLYEQGVRRLYIEFLPADVFRAKLDKLKTAKVSKTIDQHLKAVDKAMATPADSPYSYRALVLAAREHGIEVKALDASTSYFLDDALSAGATSVLTPRENRLRNFYSHKVIANDVAASPDDSWVALVDHRRMNTHDQVPGLAELHNTVSLRVEDVGAGSPTGVWKDTPGAIAGDSMAKADFKISLQTAYSKSTSQVLAPAAQHSYSAFEIPAEMRDAVIRLKDTAKGLDSRYFPGDPELRPAYSVFQQTREKLDAAATAHFKDYVPPAKPVQPLLSPGLTAREFFERAYAQSNGVLIGEAHSGRSSKALLIKELKAMKVKTLYVEHLFTDLHQADLDALYRGAPMSRALKDYLRIQDRGHMLGYDGPHTYTALIETAAKYKIRLHALDCLASYRVEGMQNKAQSRAAMFSYFANEVITQDQLAHGPHRWAALVGNSHTDTYLGIPGVANMQGAISLHVNDVALSQPVGLRAGRWETAHKAMRPDEWVALRSDFALDVAVAGHKPPDAFTPADRSRLTQTGYFMIDRPTPAQTLLIHRSRTGEIVTTPIQVDETGRFFVDRWEPLRSERYVYQYQLIHALQEFMGLRPAP</sequence>
<name>A0A5E6MXL3_PSEFL</name>
<dbReference type="CDD" id="cd14729">
    <property type="entry name" value="RtxA-like"/>
    <property type="match status" value="2"/>
</dbReference>
<dbReference type="Gene3D" id="3.40.50.11550">
    <property type="match status" value="2"/>
</dbReference>
<organism evidence="2">
    <name type="scientific">Pseudomonas fluorescens</name>
    <dbReference type="NCBI Taxonomy" id="294"/>
    <lineage>
        <taxon>Bacteria</taxon>
        <taxon>Pseudomonadati</taxon>
        <taxon>Pseudomonadota</taxon>
        <taxon>Gammaproteobacteria</taxon>
        <taxon>Pseudomonadales</taxon>
        <taxon>Pseudomonadaceae</taxon>
        <taxon>Pseudomonas</taxon>
    </lineage>
</organism>
<evidence type="ECO:0008006" key="3">
    <source>
        <dbReference type="Google" id="ProtNLM"/>
    </source>
</evidence>
<accession>A0A5E6MXL3</accession>
<proteinExistence type="predicted"/>
<feature type="coiled-coil region" evidence="1">
    <location>
        <begin position="820"/>
        <end position="847"/>
    </location>
</feature>
<protein>
    <recommendedName>
        <fullName evidence="3">Toxin</fullName>
    </recommendedName>
</protein>